<dbReference type="EMBL" id="ML995483">
    <property type="protein sequence ID" value="KAF2142800.1"/>
    <property type="molecule type" value="Genomic_DNA"/>
</dbReference>
<dbReference type="RefSeq" id="XP_033398512.1">
    <property type="nucleotide sequence ID" value="XM_033544094.1"/>
</dbReference>
<accession>A0A6A6BF57</accession>
<sequence>MTGPQLCQLLGQYPILSSIASNLSLKELYNVARTSKHTWAFIAPDNKVSFDNLRELTNPVLSDRFDRAGTGSATLNCRFSSDDDSCVLFLSNDPGFSWHHSEWLDEAICVLCSKQPDRNKQKECRCVYQSGYAKHCLCFDCAWAEVKVQVAKARKIIFRHRGSDDIGYVLDCPCGSKFGDIMLNLVCSWCGNMYFDNSDYNCMNLELSGIDPFE</sequence>
<organism evidence="1 2">
    <name type="scientific">Aplosporella prunicola CBS 121167</name>
    <dbReference type="NCBI Taxonomy" id="1176127"/>
    <lineage>
        <taxon>Eukaryota</taxon>
        <taxon>Fungi</taxon>
        <taxon>Dikarya</taxon>
        <taxon>Ascomycota</taxon>
        <taxon>Pezizomycotina</taxon>
        <taxon>Dothideomycetes</taxon>
        <taxon>Dothideomycetes incertae sedis</taxon>
        <taxon>Botryosphaeriales</taxon>
        <taxon>Aplosporellaceae</taxon>
        <taxon>Aplosporella</taxon>
    </lineage>
</organism>
<dbReference type="OrthoDB" id="3678990at2759"/>
<name>A0A6A6BF57_9PEZI</name>
<evidence type="ECO:0000313" key="1">
    <source>
        <dbReference type="EMBL" id="KAF2142800.1"/>
    </source>
</evidence>
<keyword evidence="2" id="KW-1185">Reference proteome</keyword>
<proteinExistence type="predicted"/>
<dbReference type="GeneID" id="54301590"/>
<protein>
    <submittedName>
        <fullName evidence="1">Uncharacterized protein</fullName>
    </submittedName>
</protein>
<reference evidence="1" key="1">
    <citation type="journal article" date="2020" name="Stud. Mycol.">
        <title>101 Dothideomycetes genomes: a test case for predicting lifestyles and emergence of pathogens.</title>
        <authorList>
            <person name="Haridas S."/>
            <person name="Albert R."/>
            <person name="Binder M."/>
            <person name="Bloem J."/>
            <person name="Labutti K."/>
            <person name="Salamov A."/>
            <person name="Andreopoulos B."/>
            <person name="Baker S."/>
            <person name="Barry K."/>
            <person name="Bills G."/>
            <person name="Bluhm B."/>
            <person name="Cannon C."/>
            <person name="Castanera R."/>
            <person name="Culley D."/>
            <person name="Daum C."/>
            <person name="Ezra D."/>
            <person name="Gonzalez J."/>
            <person name="Henrissat B."/>
            <person name="Kuo A."/>
            <person name="Liang C."/>
            <person name="Lipzen A."/>
            <person name="Lutzoni F."/>
            <person name="Magnuson J."/>
            <person name="Mondo S."/>
            <person name="Nolan M."/>
            <person name="Ohm R."/>
            <person name="Pangilinan J."/>
            <person name="Park H.-J."/>
            <person name="Ramirez L."/>
            <person name="Alfaro M."/>
            <person name="Sun H."/>
            <person name="Tritt A."/>
            <person name="Yoshinaga Y."/>
            <person name="Zwiers L.-H."/>
            <person name="Turgeon B."/>
            <person name="Goodwin S."/>
            <person name="Spatafora J."/>
            <person name="Crous P."/>
            <person name="Grigoriev I."/>
        </authorList>
    </citation>
    <scope>NUCLEOTIDE SEQUENCE</scope>
    <source>
        <strain evidence="1">CBS 121167</strain>
    </source>
</reference>
<gene>
    <name evidence="1" type="ORF">K452DRAFT_317715</name>
</gene>
<dbReference type="AlphaFoldDB" id="A0A6A6BF57"/>
<evidence type="ECO:0000313" key="2">
    <source>
        <dbReference type="Proteomes" id="UP000799438"/>
    </source>
</evidence>
<dbReference type="Proteomes" id="UP000799438">
    <property type="component" value="Unassembled WGS sequence"/>
</dbReference>